<keyword evidence="6" id="KW-0645">Protease</keyword>
<dbReference type="EC" id="3.4.21.89" evidence="3 6"/>
<dbReference type="PRINTS" id="PR00727">
    <property type="entry name" value="LEADERPTASE"/>
</dbReference>
<evidence type="ECO:0000313" key="8">
    <source>
        <dbReference type="EMBL" id="OGD86116.1"/>
    </source>
</evidence>
<comment type="similarity">
    <text evidence="2 6">Belongs to the peptidase S26 family.</text>
</comment>
<evidence type="ECO:0000256" key="6">
    <source>
        <dbReference type="RuleBase" id="RU362042"/>
    </source>
</evidence>
<dbReference type="PANTHER" id="PTHR43390:SF1">
    <property type="entry name" value="CHLOROPLAST PROCESSING PEPTIDASE"/>
    <property type="match status" value="1"/>
</dbReference>
<comment type="subcellular location">
    <subcellularLocation>
        <location evidence="6">Membrane</location>
        <topology evidence="6">Single-pass type II membrane protein</topology>
    </subcellularLocation>
</comment>
<dbReference type="Proteomes" id="UP000176628">
    <property type="component" value="Unassembled WGS sequence"/>
</dbReference>
<evidence type="ECO:0000256" key="1">
    <source>
        <dbReference type="ARBA" id="ARBA00000677"/>
    </source>
</evidence>
<dbReference type="PROSITE" id="PS00760">
    <property type="entry name" value="SPASE_I_2"/>
    <property type="match status" value="1"/>
</dbReference>
<comment type="caution">
    <text evidence="8">The sequence shown here is derived from an EMBL/GenBank/DDBJ whole genome shotgun (WGS) entry which is preliminary data.</text>
</comment>
<dbReference type="SUPFAM" id="SSF51306">
    <property type="entry name" value="LexA/Signal peptidase"/>
    <property type="match status" value="1"/>
</dbReference>
<dbReference type="InterPro" id="IPR019533">
    <property type="entry name" value="Peptidase_S26"/>
</dbReference>
<dbReference type="EMBL" id="MFAV01000033">
    <property type="protein sequence ID" value="OGD86116.1"/>
    <property type="molecule type" value="Genomic_DNA"/>
</dbReference>
<keyword evidence="6" id="KW-0812">Transmembrane</keyword>
<proteinExistence type="inferred from homology"/>
<comment type="catalytic activity">
    <reaction evidence="1 6">
        <text>Cleavage of hydrophobic, N-terminal signal or leader sequences from secreted and periplasmic proteins.</text>
        <dbReference type="EC" id="3.4.21.89"/>
    </reaction>
</comment>
<evidence type="ECO:0000256" key="3">
    <source>
        <dbReference type="ARBA" id="ARBA00013208"/>
    </source>
</evidence>
<evidence type="ECO:0000256" key="4">
    <source>
        <dbReference type="ARBA" id="ARBA00022801"/>
    </source>
</evidence>
<dbReference type="NCBIfam" id="TIGR02227">
    <property type="entry name" value="sigpep_I_bact"/>
    <property type="match status" value="1"/>
</dbReference>
<reference evidence="8 9" key="1">
    <citation type="journal article" date="2016" name="Nat. Commun.">
        <title>Thousands of microbial genomes shed light on interconnected biogeochemical processes in an aquifer system.</title>
        <authorList>
            <person name="Anantharaman K."/>
            <person name="Brown C.T."/>
            <person name="Hug L.A."/>
            <person name="Sharon I."/>
            <person name="Castelle C.J."/>
            <person name="Probst A.J."/>
            <person name="Thomas B.C."/>
            <person name="Singh A."/>
            <person name="Wilkins M.J."/>
            <person name="Karaoz U."/>
            <person name="Brodie E.L."/>
            <person name="Williams K.H."/>
            <person name="Hubbard S.S."/>
            <person name="Banfield J.F."/>
        </authorList>
    </citation>
    <scope>NUCLEOTIDE SEQUENCE [LARGE SCALE GENOMIC DNA]</scope>
</reference>
<sequence>MNLVKQLFSFFTDIFETIIIALAIFLVVYLFLVQPHRVQGDSMLPNFKNGELILTDKISYRIRPPQRGNVIVFKAPYDKSKDFIKRIIGLPGEKIKVENGGIFVNNKKVSESYLPDSIKVQGGSILKEGEEYSIPQEEYVVFGDNRAHSSDSREFGPVPKKDIIGKAFFVYWPPNAFAFITQVSY</sequence>
<dbReference type="GO" id="GO:0009003">
    <property type="term" value="F:signal peptidase activity"/>
    <property type="evidence" value="ECO:0007669"/>
    <property type="project" value="UniProtKB-EC"/>
</dbReference>
<evidence type="ECO:0000313" key="9">
    <source>
        <dbReference type="Proteomes" id="UP000176628"/>
    </source>
</evidence>
<dbReference type="GO" id="GO:0006465">
    <property type="term" value="P:signal peptide processing"/>
    <property type="evidence" value="ECO:0007669"/>
    <property type="project" value="InterPro"/>
</dbReference>
<dbReference type="Gene3D" id="2.10.109.10">
    <property type="entry name" value="Umud Fragment, subunit A"/>
    <property type="match status" value="1"/>
</dbReference>
<gene>
    <name evidence="8" type="ORF">A2Z23_00475</name>
</gene>
<dbReference type="InterPro" id="IPR036286">
    <property type="entry name" value="LexA/Signal_pep-like_sf"/>
</dbReference>
<dbReference type="AlphaFoldDB" id="A0A1F5G2K9"/>
<dbReference type="InterPro" id="IPR000223">
    <property type="entry name" value="Pept_S26A_signal_pept_1"/>
</dbReference>
<feature type="domain" description="Peptidase S26" evidence="7">
    <location>
        <begin position="13"/>
        <end position="172"/>
    </location>
</feature>
<protein>
    <recommendedName>
        <fullName evidence="3 6">Signal peptidase I</fullName>
        <ecNumber evidence="3 6">3.4.21.89</ecNumber>
    </recommendedName>
</protein>
<accession>A0A1F5G2K9</accession>
<dbReference type="PANTHER" id="PTHR43390">
    <property type="entry name" value="SIGNAL PEPTIDASE I"/>
    <property type="match status" value="1"/>
</dbReference>
<dbReference type="InterPro" id="IPR019757">
    <property type="entry name" value="Pept_S26A_signal_pept_1_Lys-AS"/>
</dbReference>
<keyword evidence="6" id="KW-1133">Transmembrane helix</keyword>
<dbReference type="PROSITE" id="PS00761">
    <property type="entry name" value="SPASE_I_3"/>
    <property type="match status" value="1"/>
</dbReference>
<keyword evidence="6" id="KW-0472">Membrane</keyword>
<evidence type="ECO:0000259" key="7">
    <source>
        <dbReference type="Pfam" id="PF10502"/>
    </source>
</evidence>
<feature type="active site" evidence="5">
    <location>
        <position position="85"/>
    </location>
</feature>
<organism evidence="8 9">
    <name type="scientific">Candidatus Curtissbacteria bacterium RBG_16_39_7</name>
    <dbReference type="NCBI Taxonomy" id="1797707"/>
    <lineage>
        <taxon>Bacteria</taxon>
        <taxon>Candidatus Curtissiibacteriota</taxon>
    </lineage>
</organism>
<feature type="transmembrane region" description="Helical" evidence="6">
    <location>
        <begin position="14"/>
        <end position="33"/>
    </location>
</feature>
<dbReference type="GO" id="GO:0004252">
    <property type="term" value="F:serine-type endopeptidase activity"/>
    <property type="evidence" value="ECO:0007669"/>
    <property type="project" value="InterPro"/>
</dbReference>
<dbReference type="CDD" id="cd06530">
    <property type="entry name" value="S26_SPase_I"/>
    <property type="match status" value="1"/>
</dbReference>
<keyword evidence="4 6" id="KW-0378">Hydrolase</keyword>
<dbReference type="Pfam" id="PF10502">
    <property type="entry name" value="Peptidase_S26"/>
    <property type="match status" value="1"/>
</dbReference>
<dbReference type="GO" id="GO:0016020">
    <property type="term" value="C:membrane"/>
    <property type="evidence" value="ECO:0007669"/>
    <property type="project" value="UniProtKB-SubCell"/>
</dbReference>
<evidence type="ECO:0000256" key="5">
    <source>
        <dbReference type="PIRSR" id="PIRSR600223-1"/>
    </source>
</evidence>
<dbReference type="InterPro" id="IPR019758">
    <property type="entry name" value="Pept_S26A_signal_pept_1_CS"/>
</dbReference>
<evidence type="ECO:0000256" key="2">
    <source>
        <dbReference type="ARBA" id="ARBA00009370"/>
    </source>
</evidence>
<feature type="active site" evidence="5">
    <location>
        <position position="42"/>
    </location>
</feature>
<name>A0A1F5G2K9_9BACT</name>